<feature type="domain" description="FAS1" evidence="3">
    <location>
        <begin position="317"/>
        <end position="474"/>
    </location>
</feature>
<name>A0AAE0TQA5_9PEZI</name>
<dbReference type="InterPro" id="IPR000782">
    <property type="entry name" value="FAS1_domain"/>
</dbReference>
<dbReference type="PROSITE" id="PS50213">
    <property type="entry name" value="FAS1"/>
    <property type="match status" value="2"/>
</dbReference>
<feature type="domain" description="FAS1" evidence="3">
    <location>
        <begin position="174"/>
        <end position="314"/>
    </location>
</feature>
<reference evidence="4" key="1">
    <citation type="submission" date="2023-07" db="EMBL/GenBank/DDBJ databases">
        <title>Black Yeasts Isolated from many extreme environments.</title>
        <authorList>
            <person name="Coleine C."/>
            <person name="Stajich J.E."/>
            <person name="Selbmann L."/>
        </authorList>
    </citation>
    <scope>NUCLEOTIDE SEQUENCE</scope>
    <source>
        <strain evidence="4">CCFEE 5485</strain>
    </source>
</reference>
<keyword evidence="2" id="KW-0732">Signal</keyword>
<gene>
    <name evidence="4" type="ORF">LTR78_008624</name>
</gene>
<dbReference type="PANTHER" id="PTHR10900">
    <property type="entry name" value="PERIOSTIN-RELATED"/>
    <property type="match status" value="1"/>
</dbReference>
<dbReference type="PANTHER" id="PTHR10900:SF125">
    <property type="entry name" value="FAS1 DOMAIN-CONTAINING PROTEIN YLR001C"/>
    <property type="match status" value="1"/>
</dbReference>
<dbReference type="Pfam" id="PF02469">
    <property type="entry name" value="Fasciclin"/>
    <property type="match status" value="2"/>
</dbReference>
<organism evidence="4 5">
    <name type="scientific">Recurvomyces mirabilis</name>
    <dbReference type="NCBI Taxonomy" id="574656"/>
    <lineage>
        <taxon>Eukaryota</taxon>
        <taxon>Fungi</taxon>
        <taxon>Dikarya</taxon>
        <taxon>Ascomycota</taxon>
        <taxon>Pezizomycotina</taxon>
        <taxon>Dothideomycetes</taxon>
        <taxon>Dothideomycetidae</taxon>
        <taxon>Mycosphaerellales</taxon>
        <taxon>Teratosphaeriaceae</taxon>
        <taxon>Recurvomyces</taxon>
    </lineage>
</organism>
<sequence>MRFSHILPLAALSTAFVLPSEEVLAEISIEKNHRQSGWQQEVAETKKQIVDSFDEVAEEAKNAWNKVTSTSKSVLDEAFEQGTKALYAAENSFEDASAQIDAWLRTEGDDFYDSFDDEKPPPHGPHPGPPPPPPPPPHPPHDGPPDHEKPPHHGPPDHDHPPHHGPPHRRGPPNETVYELISSSKYTTKLAKLINKYDDLVETLNSTKANYTIFAPTDKAFEKIPDHAPEPSKEQLKAILSYHVVDGLYPAARVLVTHTAPTLLEGKHLSKEKKPQRVAFKITLRGLTVNFYSRIIAVNIFGTNGVIHGVDSLIIPPPNVIKIVDLLPTEFSTLELGLGKTGLLEKLNTTHHAGGTLFAPSNFAFQKLGPKINAFLFSSYGQKYLKALLEYHVVPDHTLYSDAYYHDHSEKSDNDIPKGLYHVDLPTLLEDKKLAVDVARYGGFITIKINAFSRVSVQDGIAEDGVIQVVSDVIIPPKKLEGAKVEYWTGEDLTIEGLKERLEPYVAKGDL</sequence>
<feature type="compositionally biased region" description="Basic and acidic residues" evidence="1">
    <location>
        <begin position="139"/>
        <end position="162"/>
    </location>
</feature>
<dbReference type="SUPFAM" id="SSF82153">
    <property type="entry name" value="FAS1 domain"/>
    <property type="match status" value="2"/>
</dbReference>
<dbReference type="InterPro" id="IPR050904">
    <property type="entry name" value="Adhesion/Biosynth-related"/>
</dbReference>
<feature type="chain" id="PRO_5042246686" description="FAS1 domain-containing protein" evidence="2">
    <location>
        <begin position="26"/>
        <end position="511"/>
    </location>
</feature>
<accession>A0AAE0TQA5</accession>
<keyword evidence="5" id="KW-1185">Reference proteome</keyword>
<evidence type="ECO:0000256" key="2">
    <source>
        <dbReference type="SAM" id="SignalP"/>
    </source>
</evidence>
<feature type="compositionally biased region" description="Pro residues" evidence="1">
    <location>
        <begin position="122"/>
        <end position="138"/>
    </location>
</feature>
<dbReference type="SMART" id="SM00554">
    <property type="entry name" value="FAS1"/>
    <property type="match status" value="2"/>
</dbReference>
<evidence type="ECO:0000259" key="3">
    <source>
        <dbReference type="PROSITE" id="PS50213"/>
    </source>
</evidence>
<dbReference type="EMBL" id="JAUTXT010000042">
    <property type="protein sequence ID" value="KAK3671525.1"/>
    <property type="molecule type" value="Genomic_DNA"/>
</dbReference>
<proteinExistence type="predicted"/>
<evidence type="ECO:0000313" key="5">
    <source>
        <dbReference type="Proteomes" id="UP001274830"/>
    </source>
</evidence>
<dbReference type="FunFam" id="2.30.180.10:FF:000042">
    <property type="entry name" value="Fasciclin domain family"/>
    <property type="match status" value="1"/>
</dbReference>
<evidence type="ECO:0000256" key="1">
    <source>
        <dbReference type="SAM" id="MobiDB-lite"/>
    </source>
</evidence>
<dbReference type="Gene3D" id="2.30.180.10">
    <property type="entry name" value="FAS1 domain"/>
    <property type="match status" value="2"/>
</dbReference>
<feature type="region of interest" description="Disordered" evidence="1">
    <location>
        <begin position="110"/>
        <end position="175"/>
    </location>
</feature>
<dbReference type="AlphaFoldDB" id="A0AAE0TQA5"/>
<evidence type="ECO:0000313" key="4">
    <source>
        <dbReference type="EMBL" id="KAK3671525.1"/>
    </source>
</evidence>
<dbReference type="InterPro" id="IPR036378">
    <property type="entry name" value="FAS1_dom_sf"/>
</dbReference>
<protein>
    <recommendedName>
        <fullName evidence="3">FAS1 domain-containing protein</fullName>
    </recommendedName>
</protein>
<feature type="signal peptide" evidence="2">
    <location>
        <begin position="1"/>
        <end position="25"/>
    </location>
</feature>
<dbReference type="Proteomes" id="UP001274830">
    <property type="component" value="Unassembled WGS sequence"/>
</dbReference>
<comment type="caution">
    <text evidence="4">The sequence shown here is derived from an EMBL/GenBank/DDBJ whole genome shotgun (WGS) entry which is preliminary data.</text>
</comment>